<gene>
    <name evidence="1" type="ORF">LRLP16767_LRPG3B_00496</name>
</gene>
<name>A0A0U5JHM7_LIMRT</name>
<reference evidence="1" key="1">
    <citation type="submission" date="2015-10" db="EMBL/GenBank/DDBJ databases">
        <authorList>
            <person name="Gilbert D.G."/>
        </authorList>
    </citation>
    <scope>NUCLEOTIDE SEQUENCE</scope>
    <source>
        <strain evidence="1">Pg-3b</strain>
    </source>
</reference>
<dbReference type="AlphaFoldDB" id="A0A0U5JHM7"/>
<organism evidence="1">
    <name type="scientific">Limosilactobacillus reuteri</name>
    <name type="common">Lactobacillus reuteri</name>
    <dbReference type="NCBI Taxonomy" id="1598"/>
    <lineage>
        <taxon>Bacteria</taxon>
        <taxon>Bacillati</taxon>
        <taxon>Bacillota</taxon>
        <taxon>Bacilli</taxon>
        <taxon>Lactobacillales</taxon>
        <taxon>Lactobacillaceae</taxon>
        <taxon>Limosilactobacillus</taxon>
    </lineage>
</organism>
<sequence>MRYDWISKFSINRAGHLMSNWFVILFWLTRRERAENN</sequence>
<evidence type="ECO:0000313" key="1">
    <source>
        <dbReference type="EMBL" id="CUR36704.1"/>
    </source>
</evidence>
<dbReference type="EMBL" id="LN887226">
    <property type="protein sequence ID" value="CUR36704.1"/>
    <property type="molecule type" value="Genomic_DNA"/>
</dbReference>
<proteinExistence type="predicted"/>
<accession>A0A0U5JHM7</accession>
<protein>
    <submittedName>
        <fullName evidence="1">Arginine permease</fullName>
    </submittedName>
</protein>